<dbReference type="GO" id="GO:0031418">
    <property type="term" value="F:L-ascorbic acid binding"/>
    <property type="evidence" value="ECO:0007669"/>
    <property type="project" value="UniProtKB-KW"/>
</dbReference>
<dbReference type="STRING" id="253628.A0A0D1YJN0"/>
<dbReference type="GeneID" id="27315539"/>
<dbReference type="GO" id="GO:0005506">
    <property type="term" value="F:iron ion binding"/>
    <property type="evidence" value="ECO:0007669"/>
    <property type="project" value="InterPro"/>
</dbReference>
<feature type="region of interest" description="Disordered" evidence="13">
    <location>
        <begin position="1"/>
        <end position="20"/>
    </location>
</feature>
<name>A0A0D1YJN0_9PEZI</name>
<dbReference type="VEuPathDB" id="FungiDB:PV09_07566"/>
<dbReference type="AlphaFoldDB" id="A0A0D1YJN0"/>
<feature type="compositionally biased region" description="Basic and acidic residues" evidence="13">
    <location>
        <begin position="1"/>
        <end position="12"/>
    </location>
</feature>
<comment type="catalytic activity">
    <reaction evidence="10">
        <text>[ribosomal protein uS12]-L-proline + 2-oxoglutarate + O2 = [ribosomal protein uS12]-(3S)-3-hydroxy-L-proline + succinate + CO2</text>
        <dbReference type="Rhea" id="RHEA:54156"/>
        <dbReference type="Rhea" id="RHEA-COMP:13816"/>
        <dbReference type="Rhea" id="RHEA-COMP:13818"/>
        <dbReference type="ChEBI" id="CHEBI:15379"/>
        <dbReference type="ChEBI" id="CHEBI:16526"/>
        <dbReference type="ChEBI" id="CHEBI:16810"/>
        <dbReference type="ChEBI" id="CHEBI:30031"/>
        <dbReference type="ChEBI" id="CHEBI:50342"/>
        <dbReference type="ChEBI" id="CHEBI:85428"/>
    </reaction>
</comment>
<dbReference type="Pfam" id="PF13661">
    <property type="entry name" value="2OG-FeII_Oxy_4"/>
    <property type="match status" value="1"/>
</dbReference>
<dbReference type="FunCoup" id="A0A0D1YJN0">
    <property type="interactions" value="376"/>
</dbReference>
<keyword evidence="8" id="KW-0408">Iron</keyword>
<organism evidence="15 16">
    <name type="scientific">Verruconis gallopava</name>
    <dbReference type="NCBI Taxonomy" id="253628"/>
    <lineage>
        <taxon>Eukaryota</taxon>
        <taxon>Fungi</taxon>
        <taxon>Dikarya</taxon>
        <taxon>Ascomycota</taxon>
        <taxon>Pezizomycotina</taxon>
        <taxon>Dothideomycetes</taxon>
        <taxon>Pleosporomycetidae</taxon>
        <taxon>Venturiales</taxon>
        <taxon>Sympoventuriaceae</taxon>
        <taxon>Verruconis</taxon>
    </lineage>
</organism>
<dbReference type="EMBL" id="KN847558">
    <property type="protein sequence ID" value="KIW01052.1"/>
    <property type="molecule type" value="Genomic_DNA"/>
</dbReference>
<dbReference type="PROSITE" id="PS51471">
    <property type="entry name" value="FE2OG_OXY"/>
    <property type="match status" value="1"/>
</dbReference>
<evidence type="ECO:0000256" key="6">
    <source>
        <dbReference type="ARBA" id="ARBA00022964"/>
    </source>
</evidence>
<comment type="cofactor">
    <cofactor evidence="1">
        <name>L-ascorbate</name>
        <dbReference type="ChEBI" id="CHEBI:38290"/>
    </cofactor>
</comment>
<keyword evidence="9" id="KW-0539">Nucleus</keyword>
<dbReference type="PANTHER" id="PTHR12117">
    <property type="entry name" value="HISTONE ACETYLTRANSFERASE COMPLEX"/>
    <property type="match status" value="1"/>
</dbReference>
<keyword evidence="16" id="KW-1185">Reference proteome</keyword>
<dbReference type="Gene3D" id="3.60.130.20">
    <property type="entry name" value="Oxoglutarate/iron-dependent oxygenase, C-terminal degradation domain"/>
    <property type="match status" value="1"/>
</dbReference>
<dbReference type="RefSeq" id="XP_016210921.1">
    <property type="nucleotide sequence ID" value="XM_016361346.1"/>
</dbReference>
<dbReference type="GO" id="GO:0031543">
    <property type="term" value="F:peptidyl-proline dioxygenase activity"/>
    <property type="evidence" value="ECO:0007669"/>
    <property type="project" value="UniProtKB-ARBA"/>
</dbReference>
<dbReference type="Pfam" id="PF10637">
    <property type="entry name" value="Ofd1_CTDD"/>
    <property type="match status" value="1"/>
</dbReference>
<evidence type="ECO:0000256" key="11">
    <source>
        <dbReference type="ARBA" id="ARBA00051966"/>
    </source>
</evidence>
<dbReference type="InterPro" id="IPR043044">
    <property type="entry name" value="TPA1/Ofd1_C"/>
</dbReference>
<feature type="region of interest" description="Disordered" evidence="13">
    <location>
        <begin position="466"/>
        <end position="573"/>
    </location>
</feature>
<evidence type="ECO:0000256" key="9">
    <source>
        <dbReference type="ARBA" id="ARBA00023242"/>
    </source>
</evidence>
<dbReference type="OrthoDB" id="430522at2759"/>
<dbReference type="InterPro" id="IPR039558">
    <property type="entry name" value="TPA1/OFD1_N"/>
</dbReference>
<evidence type="ECO:0000259" key="14">
    <source>
        <dbReference type="PROSITE" id="PS51471"/>
    </source>
</evidence>
<evidence type="ECO:0000256" key="12">
    <source>
        <dbReference type="ARBA" id="ARBA00081607"/>
    </source>
</evidence>
<proteinExistence type="inferred from homology"/>
<dbReference type="Proteomes" id="UP000053259">
    <property type="component" value="Unassembled WGS sequence"/>
</dbReference>
<dbReference type="InterPro" id="IPR006620">
    <property type="entry name" value="Pro_4_hyd_alph"/>
</dbReference>
<gene>
    <name evidence="15" type="ORF">PV09_07566</name>
</gene>
<dbReference type="GO" id="GO:0009896">
    <property type="term" value="P:positive regulation of catabolic process"/>
    <property type="evidence" value="ECO:0007669"/>
    <property type="project" value="UniProtKB-ARBA"/>
</dbReference>
<dbReference type="HOGENOM" id="CLU_017005_0_0_1"/>
<evidence type="ECO:0000256" key="1">
    <source>
        <dbReference type="ARBA" id="ARBA00001961"/>
    </source>
</evidence>
<comment type="catalytic activity">
    <reaction evidence="11">
        <text>[ribosomal protein uS12]-(3S)-3-hydroxy-L-proline + 2-oxoglutarate + O2 = [ribosomal protein uS12]-(3S)-3,4-dihydroxy-L-proline + succinate + CO2</text>
        <dbReference type="Rhea" id="RHEA:54160"/>
        <dbReference type="Rhea" id="RHEA-COMP:13817"/>
        <dbReference type="Rhea" id="RHEA-COMP:13818"/>
        <dbReference type="ChEBI" id="CHEBI:15379"/>
        <dbReference type="ChEBI" id="CHEBI:16526"/>
        <dbReference type="ChEBI" id="CHEBI:16810"/>
        <dbReference type="ChEBI" id="CHEBI:30031"/>
        <dbReference type="ChEBI" id="CHEBI:85428"/>
        <dbReference type="ChEBI" id="CHEBI:138052"/>
    </reaction>
</comment>
<feature type="compositionally biased region" description="Acidic residues" evidence="13">
    <location>
        <begin position="493"/>
        <end position="502"/>
    </location>
</feature>
<protein>
    <recommendedName>
        <fullName evidence="12">uS12 prolyl 3,4-dihydroxylase</fullName>
    </recommendedName>
</protein>
<accession>A0A0D1YJN0</accession>
<reference evidence="15 16" key="1">
    <citation type="submission" date="2015-01" db="EMBL/GenBank/DDBJ databases">
        <title>The Genome Sequence of Ochroconis gallopava CBS43764.</title>
        <authorList>
            <consortium name="The Broad Institute Genomics Platform"/>
            <person name="Cuomo C."/>
            <person name="de Hoog S."/>
            <person name="Gorbushina A."/>
            <person name="Stielow B."/>
            <person name="Teixiera M."/>
            <person name="Abouelleil A."/>
            <person name="Chapman S.B."/>
            <person name="Priest M."/>
            <person name="Young S.K."/>
            <person name="Wortman J."/>
            <person name="Nusbaum C."/>
            <person name="Birren B."/>
        </authorList>
    </citation>
    <scope>NUCLEOTIDE SEQUENCE [LARGE SCALE GENOMIC DNA]</scope>
    <source>
        <strain evidence="15 16">CBS 43764</strain>
    </source>
</reference>
<evidence type="ECO:0000256" key="4">
    <source>
        <dbReference type="ARBA" id="ARBA00022723"/>
    </source>
</evidence>
<sequence length="642" mass="71601">MMTGKRKNEEPHVINGSNKKRALTDQEAQLCFGPDIFARRDEFAEQYANSQPYKHGVIQGLIDPELLRNVRSEIQEHLHFTPKETDIYKIHQSGDLANLDGLDDSSLARLPSLLKLRDALYSPAFRKYISHIAGAGPVSGRKTDMAINVYTPTCHLLCHDDVIGTRRISYILYLTDPDIPWRAEWGGALRLYPTQKMTSEDGNEVIVPSPEFSLSIPPAFNQLSFFAIQPGESFHDVEEVYVKKDGNGEVDGGRIRMAISGWFHIPQEGEEGYEEGLEEKLAERSSLSQLQSKEAAEFDLPKPQWKEIEPAAKVEEDEAPFSDAEMEWLLRFINPNYLTPDTVEAIAESFEENSVATLADFLHPKFAQKLKEYIESQDSDPSGSIPFLSPTQNQVNIARPPHKHRYVYRQPVSGVKETPADTPLDQLIEHLLPSQLFTRWLSLITGLTFTRAEHMARRFRKGKDYTLATSYDDPNPQLEICLGITPSPGWGATEDDDDEEDGESKKATSNGTSNGKAKLAEDGPAPEPVGGYEMYMAGDDDDEGDDEASNDGVEVPSSATGAGQRRKAKADPAIYKSSAEDEDDGVLFTNPANWNTLSLVLRDTGVMKFVKYVSESAKGDRWDVIGNYSVANDDEDEEQDAE</sequence>
<comment type="similarity">
    <text evidence="3">Belongs to the TPA1 family.</text>
</comment>
<evidence type="ECO:0000256" key="10">
    <source>
        <dbReference type="ARBA" id="ARBA00047444"/>
    </source>
</evidence>
<evidence type="ECO:0000256" key="7">
    <source>
        <dbReference type="ARBA" id="ARBA00023002"/>
    </source>
</evidence>
<dbReference type="InterPro" id="IPR005123">
    <property type="entry name" value="Oxoglu/Fe-dep_dioxygenase_dom"/>
</dbReference>
<keyword evidence="5" id="KW-0847">Vitamin C</keyword>
<evidence type="ECO:0000256" key="8">
    <source>
        <dbReference type="ARBA" id="ARBA00023004"/>
    </source>
</evidence>
<keyword evidence="6" id="KW-0223">Dioxygenase</keyword>
<dbReference type="FunFam" id="2.60.120.620:FF:000014">
    <property type="entry name" value="Prolyl 3,4-dihydroxylase TPA1"/>
    <property type="match status" value="1"/>
</dbReference>
<dbReference type="GO" id="GO:0005737">
    <property type="term" value="C:cytoplasm"/>
    <property type="evidence" value="ECO:0007669"/>
    <property type="project" value="TreeGrafter"/>
</dbReference>
<evidence type="ECO:0000256" key="2">
    <source>
        <dbReference type="ARBA" id="ARBA00004123"/>
    </source>
</evidence>
<evidence type="ECO:0000256" key="3">
    <source>
        <dbReference type="ARBA" id="ARBA00007443"/>
    </source>
</evidence>
<dbReference type="GO" id="GO:0006449">
    <property type="term" value="P:regulation of translational termination"/>
    <property type="evidence" value="ECO:0007669"/>
    <property type="project" value="TreeGrafter"/>
</dbReference>
<evidence type="ECO:0000256" key="5">
    <source>
        <dbReference type="ARBA" id="ARBA00022896"/>
    </source>
</evidence>
<evidence type="ECO:0000256" key="13">
    <source>
        <dbReference type="SAM" id="MobiDB-lite"/>
    </source>
</evidence>
<comment type="subcellular location">
    <subcellularLocation>
        <location evidence="2">Nucleus</location>
    </subcellularLocation>
</comment>
<feature type="domain" description="Fe2OG dioxygenase" evidence="14">
    <location>
        <begin position="141"/>
        <end position="265"/>
    </location>
</feature>
<dbReference type="InterPro" id="IPR019601">
    <property type="entry name" value="Oxoglutarate/Fe-dep_Oase_C"/>
</dbReference>
<evidence type="ECO:0000313" key="16">
    <source>
        <dbReference type="Proteomes" id="UP000053259"/>
    </source>
</evidence>
<evidence type="ECO:0000313" key="15">
    <source>
        <dbReference type="EMBL" id="KIW01052.1"/>
    </source>
</evidence>
<dbReference type="GO" id="GO:0005634">
    <property type="term" value="C:nucleus"/>
    <property type="evidence" value="ECO:0007669"/>
    <property type="project" value="UniProtKB-SubCell"/>
</dbReference>
<dbReference type="SMART" id="SM00702">
    <property type="entry name" value="P4Hc"/>
    <property type="match status" value="1"/>
</dbReference>
<keyword evidence="7" id="KW-0560">Oxidoreductase</keyword>
<feature type="compositionally biased region" description="Acidic residues" evidence="13">
    <location>
        <begin position="538"/>
        <end position="549"/>
    </location>
</feature>
<dbReference type="GO" id="GO:0010604">
    <property type="term" value="P:positive regulation of macromolecule metabolic process"/>
    <property type="evidence" value="ECO:0007669"/>
    <property type="project" value="UniProtKB-ARBA"/>
</dbReference>
<dbReference type="Gene3D" id="2.60.120.620">
    <property type="entry name" value="q2cbj1_9rhob like domain"/>
    <property type="match status" value="1"/>
</dbReference>
<keyword evidence="4" id="KW-0479">Metal-binding</keyword>
<dbReference type="InterPro" id="IPR051842">
    <property type="entry name" value="uS12_prolyl_hydroxylase"/>
</dbReference>
<dbReference type="PANTHER" id="PTHR12117:SF0">
    <property type="entry name" value="PROLYL 3-HYDROXYLASE OGFOD1"/>
    <property type="match status" value="1"/>
</dbReference>
<dbReference type="InParanoid" id="A0A0D1YJN0"/>